<accession>A0A9W4CX45</accession>
<name>A0A9W4CX45_9CYAN</name>
<keyword evidence="2" id="KW-0812">Transmembrane</keyword>
<evidence type="ECO:0000313" key="4">
    <source>
        <dbReference type="Proteomes" id="UP001153719"/>
    </source>
</evidence>
<feature type="transmembrane region" description="Helical" evidence="2">
    <location>
        <begin position="654"/>
        <end position="673"/>
    </location>
</feature>
<proteinExistence type="predicted"/>
<evidence type="ECO:0000313" key="3">
    <source>
        <dbReference type="EMBL" id="CAD5979843.1"/>
    </source>
</evidence>
<reference evidence="3" key="1">
    <citation type="submission" date="2020-09" db="EMBL/GenBank/DDBJ databases">
        <authorList>
            <person name="Blom J."/>
        </authorList>
    </citation>
    <scope>NUCLEOTIDE SEQUENCE</scope>
    <source>
        <strain evidence="3">No.713</strain>
    </source>
</reference>
<dbReference type="AlphaFoldDB" id="A0A9W4CX45"/>
<protein>
    <recommendedName>
        <fullName evidence="5">DUF697 domain-containing protein</fullName>
    </recommendedName>
</protein>
<keyword evidence="1" id="KW-0175">Coiled coil</keyword>
<dbReference type="EMBL" id="LR882967">
    <property type="protein sequence ID" value="CAD5979843.1"/>
    <property type="molecule type" value="Genomic_DNA"/>
</dbReference>
<dbReference type="Proteomes" id="UP001153719">
    <property type="component" value="Chromosome"/>
</dbReference>
<keyword evidence="4" id="KW-1185">Reference proteome</keyword>
<keyword evidence="2" id="KW-1133">Transmembrane helix</keyword>
<organism evidence="3 4">
    <name type="scientific">Planktothrix pseudagardhii</name>
    <dbReference type="NCBI Taxonomy" id="132604"/>
    <lineage>
        <taxon>Bacteria</taxon>
        <taxon>Bacillati</taxon>
        <taxon>Cyanobacteriota</taxon>
        <taxon>Cyanophyceae</taxon>
        <taxon>Oscillatoriophycideae</taxon>
        <taxon>Oscillatoriales</taxon>
        <taxon>Microcoleaceae</taxon>
        <taxon>Planktothrix</taxon>
    </lineage>
</organism>
<feature type="coiled-coil region" evidence="1">
    <location>
        <begin position="468"/>
        <end position="495"/>
    </location>
</feature>
<gene>
    <name evidence="3" type="ORF">NO713_04582</name>
</gene>
<evidence type="ECO:0000256" key="2">
    <source>
        <dbReference type="SAM" id="Phobius"/>
    </source>
</evidence>
<evidence type="ECO:0008006" key="5">
    <source>
        <dbReference type="Google" id="ProtNLM"/>
    </source>
</evidence>
<dbReference type="KEGG" id="ppsu:NO713_04582"/>
<sequence length="730" mass="81832">MGEISAPLPTVKKDGDIIQLIKKEDYGEIILVLSSGEEVAISCDFGENSSSENEELIWTANLYDEDALWLKNNHKANKMTIENISLWIMATYEESGLKTLRQTRAYHWIVGENKNKELETALITFSPESIPLKNIIGKAIYIARYKTSLEFSFDIGTFAVGHYKVPIIEEKPGEQFPEYFLGSGITTTPPSGIVKQLKEMVDEATKKNKKNISIELKDGVIQIDKNVLIPVRFSFLSFQGSLSLKPIKAFVNDFLSSSENTYFNFPAELNGVSEIGKKLPEYVIVSVTSGEDEFACNLFLLPCSIKMPFVMVNENPNSRDAKRTAEQMENTAKKAVEVLDEIAFKIASDPSSYGDITPEFIQEKKKEIETIAKVVTPLKRDNLLNSRRKRLLLQAHDGLGRIFEIIYEIETYALSSGILLDFFDEPVSLTKTKIEAEVKEDINKLGQFFADFVKAIQDPTTEHIKWTLEQIQKTLEALEESLKVSSQKVNNATQEITNILNGITQTSEQFVKQFLQQIINYWNEYWKERILECILSVRLAEEALTIVSQTKKNHSIFASSQIAQHLINEKVLYSFFIAGMASAVPGVSLVVDLGGTTPLLIQMVYEIACAYEQNIKSPESRQEILAILGLTLTTDNLPKIGLGFLLKHTPIPSFAISGIINATLFLAVGYAACQYYEVKVSGKDPLSQEIYQELIAEVNSYVSQLITEGKKVQEIVNKAIAVKDKLPSVT</sequence>
<evidence type="ECO:0000256" key="1">
    <source>
        <dbReference type="SAM" id="Coils"/>
    </source>
</evidence>
<keyword evidence="2" id="KW-0472">Membrane</keyword>